<evidence type="ECO:0000313" key="1">
    <source>
        <dbReference type="EMBL" id="RXI01676.1"/>
    </source>
</evidence>
<dbReference type="Proteomes" id="UP000290289">
    <property type="component" value="Chromosome 4"/>
</dbReference>
<dbReference type="EMBL" id="RDQH01000330">
    <property type="protein sequence ID" value="RXI01676.1"/>
    <property type="molecule type" value="Genomic_DNA"/>
</dbReference>
<name>A0A498K2J6_MALDO</name>
<accession>A0A498K2J6</accession>
<keyword evidence="2" id="KW-1185">Reference proteome</keyword>
<gene>
    <name evidence="1" type="ORF">DVH24_015025</name>
</gene>
<evidence type="ECO:0000313" key="2">
    <source>
        <dbReference type="Proteomes" id="UP000290289"/>
    </source>
</evidence>
<sequence length="69" mass="7612">MDPACIGRGLIFSTLYWDNGDLIVPTLLVGEIVSRPRWEIDCAGVKELIHLPDKESGITALLTVVTMEE</sequence>
<protein>
    <submittedName>
        <fullName evidence="1">Uncharacterized protein</fullName>
    </submittedName>
</protein>
<reference evidence="1 2" key="1">
    <citation type="submission" date="2018-10" db="EMBL/GenBank/DDBJ databases">
        <title>A high-quality apple genome assembly.</title>
        <authorList>
            <person name="Hu J."/>
        </authorList>
    </citation>
    <scope>NUCLEOTIDE SEQUENCE [LARGE SCALE GENOMIC DNA]</scope>
    <source>
        <strain evidence="2">cv. HFTH1</strain>
        <tissue evidence="1">Young leaf</tissue>
    </source>
</reference>
<proteinExistence type="predicted"/>
<comment type="caution">
    <text evidence="1">The sequence shown here is derived from an EMBL/GenBank/DDBJ whole genome shotgun (WGS) entry which is preliminary data.</text>
</comment>
<dbReference type="AlphaFoldDB" id="A0A498K2J6"/>
<organism evidence="1 2">
    <name type="scientific">Malus domestica</name>
    <name type="common">Apple</name>
    <name type="synonym">Pyrus malus</name>
    <dbReference type="NCBI Taxonomy" id="3750"/>
    <lineage>
        <taxon>Eukaryota</taxon>
        <taxon>Viridiplantae</taxon>
        <taxon>Streptophyta</taxon>
        <taxon>Embryophyta</taxon>
        <taxon>Tracheophyta</taxon>
        <taxon>Spermatophyta</taxon>
        <taxon>Magnoliopsida</taxon>
        <taxon>eudicotyledons</taxon>
        <taxon>Gunneridae</taxon>
        <taxon>Pentapetalae</taxon>
        <taxon>rosids</taxon>
        <taxon>fabids</taxon>
        <taxon>Rosales</taxon>
        <taxon>Rosaceae</taxon>
        <taxon>Amygdaloideae</taxon>
        <taxon>Maleae</taxon>
        <taxon>Malus</taxon>
    </lineage>
</organism>